<proteinExistence type="predicted"/>
<reference evidence="1" key="2">
    <citation type="journal article" date="2022" name="Microb. Genom.">
        <title>A chromosome-scale genome assembly of the tomato pathogen Cladosporium fulvum reveals a compartmentalized genome architecture and the presence of a dispensable chromosome.</title>
        <authorList>
            <person name="Zaccaron A.Z."/>
            <person name="Chen L.H."/>
            <person name="Samaras A."/>
            <person name="Stergiopoulos I."/>
        </authorList>
    </citation>
    <scope>NUCLEOTIDE SEQUENCE</scope>
    <source>
        <strain evidence="1">Race5_Kim</strain>
    </source>
</reference>
<evidence type="ECO:0000313" key="2">
    <source>
        <dbReference type="Proteomes" id="UP000756132"/>
    </source>
</evidence>
<protein>
    <submittedName>
        <fullName evidence="1">Uncharacterized protein</fullName>
    </submittedName>
</protein>
<evidence type="ECO:0000313" key="1">
    <source>
        <dbReference type="EMBL" id="UJO19951.1"/>
    </source>
</evidence>
<dbReference type="Proteomes" id="UP000756132">
    <property type="component" value="Chromosome 7"/>
</dbReference>
<reference evidence="1" key="1">
    <citation type="submission" date="2021-12" db="EMBL/GenBank/DDBJ databases">
        <authorList>
            <person name="Zaccaron A."/>
            <person name="Stergiopoulos I."/>
        </authorList>
    </citation>
    <scope>NUCLEOTIDE SEQUENCE</scope>
    <source>
        <strain evidence="1">Race5_Kim</strain>
    </source>
</reference>
<dbReference type="GeneID" id="71990023"/>
<organism evidence="1 2">
    <name type="scientific">Passalora fulva</name>
    <name type="common">Tomato leaf mold</name>
    <name type="synonym">Cladosporium fulvum</name>
    <dbReference type="NCBI Taxonomy" id="5499"/>
    <lineage>
        <taxon>Eukaryota</taxon>
        <taxon>Fungi</taxon>
        <taxon>Dikarya</taxon>
        <taxon>Ascomycota</taxon>
        <taxon>Pezizomycotina</taxon>
        <taxon>Dothideomycetes</taxon>
        <taxon>Dothideomycetidae</taxon>
        <taxon>Mycosphaerellales</taxon>
        <taxon>Mycosphaerellaceae</taxon>
        <taxon>Fulvia</taxon>
    </lineage>
</organism>
<keyword evidence="2" id="KW-1185">Reference proteome</keyword>
<dbReference type="AlphaFoldDB" id="A0A9Q8PCK4"/>
<name>A0A9Q8PCK4_PASFU</name>
<gene>
    <name evidence="1" type="ORF">CLAFUR5_10145</name>
</gene>
<accession>A0A9Q8PCK4</accession>
<dbReference type="EMBL" id="CP090169">
    <property type="protein sequence ID" value="UJO19951.1"/>
    <property type="molecule type" value="Genomic_DNA"/>
</dbReference>
<sequence length="122" mass="13636">MLSPVFCRVYNSSHLKRLGDKHSREHSSEDARTSFHTLITMAAEHSQREVFSSSHYCHSSPVVLHPSKPDPTSIRMDFNEWNELEGGYSPALTKSDSHLEQPQSPITEIAITTNGQTITAAD</sequence>
<dbReference type="KEGG" id="ffu:CLAFUR5_10145"/>
<dbReference type="RefSeq" id="XP_047764317.1">
    <property type="nucleotide sequence ID" value="XM_047909293.1"/>
</dbReference>